<evidence type="ECO:0000313" key="2">
    <source>
        <dbReference type="EMBL" id="TKW31259.1"/>
    </source>
</evidence>
<protein>
    <submittedName>
        <fullName evidence="2">Uncharacterized protein</fullName>
    </submittedName>
</protein>
<proteinExistence type="predicted"/>
<evidence type="ECO:0000313" key="3">
    <source>
        <dbReference type="Proteomes" id="UP000298652"/>
    </source>
</evidence>
<organism evidence="2 3">
    <name type="scientific">Setaria viridis</name>
    <name type="common">Green bristlegrass</name>
    <name type="synonym">Setaria italica subsp. viridis</name>
    <dbReference type="NCBI Taxonomy" id="4556"/>
    <lineage>
        <taxon>Eukaryota</taxon>
        <taxon>Viridiplantae</taxon>
        <taxon>Streptophyta</taxon>
        <taxon>Embryophyta</taxon>
        <taxon>Tracheophyta</taxon>
        <taxon>Spermatophyta</taxon>
        <taxon>Magnoliopsida</taxon>
        <taxon>Liliopsida</taxon>
        <taxon>Poales</taxon>
        <taxon>Poaceae</taxon>
        <taxon>PACMAD clade</taxon>
        <taxon>Panicoideae</taxon>
        <taxon>Panicodae</taxon>
        <taxon>Paniceae</taxon>
        <taxon>Cenchrinae</taxon>
        <taxon>Setaria</taxon>
    </lineage>
</organism>
<reference evidence="2" key="1">
    <citation type="submission" date="2019-03" db="EMBL/GenBank/DDBJ databases">
        <title>WGS assembly of Setaria viridis.</title>
        <authorList>
            <person name="Huang P."/>
            <person name="Jenkins J."/>
            <person name="Grimwood J."/>
            <person name="Barry K."/>
            <person name="Healey A."/>
            <person name="Mamidi S."/>
            <person name="Sreedasyam A."/>
            <person name="Shu S."/>
            <person name="Feldman M."/>
            <person name="Wu J."/>
            <person name="Yu Y."/>
            <person name="Chen C."/>
            <person name="Johnson J."/>
            <person name="Rokhsar D."/>
            <person name="Baxter I."/>
            <person name="Schmutz J."/>
            <person name="Brutnell T."/>
            <person name="Kellogg E."/>
        </authorList>
    </citation>
    <scope>NUCLEOTIDE SEQUENCE [LARGE SCALE GENOMIC DNA]</scope>
</reference>
<sequence>MEFLSSSSTPWCGGLHESDVGFVVFPNSGELFGRHYSSLAEGGPLAELPPVRHHRPRPWPLARPPPPSNARGRPLPFFL</sequence>
<accession>A0A4U6VTQ4</accession>
<dbReference type="Proteomes" id="UP000298652">
    <property type="component" value="Chromosome 2"/>
</dbReference>
<feature type="region of interest" description="Disordered" evidence="1">
    <location>
        <begin position="43"/>
        <end position="79"/>
    </location>
</feature>
<dbReference type="EMBL" id="CM016553">
    <property type="protein sequence ID" value="TKW31259.1"/>
    <property type="molecule type" value="Genomic_DNA"/>
</dbReference>
<dbReference type="AlphaFoldDB" id="A0A4U6VTQ4"/>
<keyword evidence="3" id="KW-1185">Reference proteome</keyword>
<evidence type="ECO:0000256" key="1">
    <source>
        <dbReference type="SAM" id="MobiDB-lite"/>
    </source>
</evidence>
<gene>
    <name evidence="2" type="ORF">SEVIR_2G093750v2</name>
</gene>
<feature type="compositionally biased region" description="Pro residues" evidence="1">
    <location>
        <begin position="58"/>
        <end position="68"/>
    </location>
</feature>
<name>A0A4U6VTQ4_SETVI</name>
<dbReference type="Gramene" id="TKW31259">
    <property type="protein sequence ID" value="TKW31259"/>
    <property type="gene ID" value="SEVIR_2G093750v2"/>
</dbReference>